<accession>A0A2I1M4E1</accession>
<dbReference type="Proteomes" id="UP000242263">
    <property type="component" value="Unassembled WGS sequence"/>
</dbReference>
<feature type="transmembrane region" description="Helical" evidence="1">
    <location>
        <begin position="183"/>
        <end position="207"/>
    </location>
</feature>
<protein>
    <submittedName>
        <fullName evidence="3">DUF2318 domain-containing protein</fullName>
    </submittedName>
</protein>
<keyword evidence="1" id="KW-0472">Membrane</keyword>
<dbReference type="AlphaFoldDB" id="A0A2I1M4E1"/>
<dbReference type="Pfam" id="PF10080">
    <property type="entry name" value="FtrD-like"/>
    <property type="match status" value="1"/>
</dbReference>
<name>A0A2I1M4E1_9BIFI</name>
<feature type="transmembrane region" description="Helical" evidence="1">
    <location>
        <begin position="70"/>
        <end position="94"/>
    </location>
</feature>
<feature type="transmembrane region" description="Helical" evidence="1">
    <location>
        <begin position="38"/>
        <end position="58"/>
    </location>
</feature>
<sequence>MLEQFVHAFPGSLGPILLTMVYSAVCKPFDVEYRRRSRFARIGGVVLGLVGAVVFATLRGTSIITQRTMVNYPTLVACVVLDVLSIAVCVYLAVSSVQKIQKACNPRAIDGINILFGLSLAFLYFRAFPDVILNVTNFVETGESIFTSDMLLRALGFALGIAASIVIAAIFSSMKSSISPRIFAVAAAALIVCIGAQHCIDLLQILFSTRTIRLNRVLFSALAWGLNHGMSIVIAQAAVFILPIIATVIAGWRRAKTGETMAIVRSHRKFKRHAYAAVAFSLLAVCAVSAALTYGVAATKQEIKLAEPEKYSLSNGVASIKVSQVDDGHLHRFKYQAADGTTMYFLAIKKGAGSVVVVLDACDSCGDAGYYEKDGKIICKECGVAMNIATIGFKGGCNPVPLNFENDGSTLTVKAADLDAMSSYFKR</sequence>
<gene>
    <name evidence="3" type="ORF">CYJ32_05615</name>
</gene>
<organism evidence="3 4">
    <name type="scientific">Alloscardovia omnicolens</name>
    <dbReference type="NCBI Taxonomy" id="419015"/>
    <lineage>
        <taxon>Bacteria</taxon>
        <taxon>Bacillati</taxon>
        <taxon>Actinomycetota</taxon>
        <taxon>Actinomycetes</taxon>
        <taxon>Bifidobacteriales</taxon>
        <taxon>Bifidobacteriaceae</taxon>
        <taxon>Alloscardovia</taxon>
    </lineage>
</organism>
<evidence type="ECO:0000256" key="1">
    <source>
        <dbReference type="SAM" id="Phobius"/>
    </source>
</evidence>
<dbReference type="InterPro" id="IPR018758">
    <property type="entry name" value="FtrD-like"/>
</dbReference>
<feature type="transmembrane region" description="Helical" evidence="1">
    <location>
        <begin position="150"/>
        <end position="171"/>
    </location>
</feature>
<feature type="transmembrane region" description="Helical" evidence="1">
    <location>
        <begin position="6"/>
        <end position="26"/>
    </location>
</feature>
<feature type="transmembrane region" description="Helical" evidence="1">
    <location>
        <begin position="106"/>
        <end position="125"/>
    </location>
</feature>
<keyword evidence="1" id="KW-1133">Transmembrane helix</keyword>
<evidence type="ECO:0000313" key="3">
    <source>
        <dbReference type="EMBL" id="PKZ14978.1"/>
    </source>
</evidence>
<evidence type="ECO:0000259" key="2">
    <source>
        <dbReference type="Pfam" id="PF10080"/>
    </source>
</evidence>
<dbReference type="EMBL" id="PKGU01000003">
    <property type="protein sequence ID" value="PKZ14978.1"/>
    <property type="molecule type" value="Genomic_DNA"/>
</dbReference>
<comment type="caution">
    <text evidence="3">The sequence shown here is derived from an EMBL/GenBank/DDBJ whole genome shotgun (WGS) entry which is preliminary data.</text>
</comment>
<feature type="transmembrane region" description="Helical" evidence="1">
    <location>
        <begin position="273"/>
        <end position="297"/>
    </location>
</feature>
<reference evidence="3 4" key="1">
    <citation type="submission" date="2017-12" db="EMBL/GenBank/DDBJ databases">
        <title>Phylogenetic diversity of female urinary microbiome.</title>
        <authorList>
            <person name="Thomas-White K."/>
            <person name="Wolfe A.J."/>
        </authorList>
    </citation>
    <scope>NUCLEOTIDE SEQUENCE [LARGE SCALE GENOMIC DNA]</scope>
    <source>
        <strain evidence="3 4">UMB0064</strain>
    </source>
</reference>
<feature type="domain" description="Membrane iron-sulfur containing protein FtrD-like" evidence="2">
    <location>
        <begin position="325"/>
        <end position="425"/>
    </location>
</feature>
<proteinExistence type="predicted"/>
<keyword evidence="1" id="KW-0812">Transmembrane</keyword>
<evidence type="ECO:0000313" key="4">
    <source>
        <dbReference type="Proteomes" id="UP000242263"/>
    </source>
</evidence>
<feature type="transmembrane region" description="Helical" evidence="1">
    <location>
        <begin position="227"/>
        <end position="252"/>
    </location>
</feature>
<dbReference type="RefSeq" id="WP_049188094.1">
    <property type="nucleotide sequence ID" value="NZ_JAHACM010000015.1"/>
</dbReference>